<feature type="transmembrane region" description="Helical" evidence="1">
    <location>
        <begin position="307"/>
        <end position="328"/>
    </location>
</feature>
<dbReference type="GO" id="GO:0044874">
    <property type="term" value="P:lipoprotein localization to outer membrane"/>
    <property type="evidence" value="ECO:0007669"/>
    <property type="project" value="TreeGrafter"/>
</dbReference>
<accession>X0TCU4</accession>
<dbReference type="AlphaFoldDB" id="X0TCU4"/>
<reference evidence="2" key="1">
    <citation type="journal article" date="2014" name="Front. Microbiol.">
        <title>High frequency of phylogenetically diverse reductive dehalogenase-homologous genes in deep subseafloor sedimentary metagenomes.</title>
        <authorList>
            <person name="Kawai M."/>
            <person name="Futagami T."/>
            <person name="Toyoda A."/>
            <person name="Takaki Y."/>
            <person name="Nishi S."/>
            <person name="Hori S."/>
            <person name="Arai W."/>
            <person name="Tsubouchi T."/>
            <person name="Morono Y."/>
            <person name="Uchiyama I."/>
            <person name="Ito T."/>
            <person name="Fujiyama A."/>
            <person name="Inagaki F."/>
            <person name="Takami H."/>
        </authorList>
    </citation>
    <scope>NUCLEOTIDE SEQUENCE</scope>
    <source>
        <strain evidence="2">Expedition CK06-06</strain>
    </source>
</reference>
<proteinExistence type="predicted"/>
<organism evidence="2">
    <name type="scientific">marine sediment metagenome</name>
    <dbReference type="NCBI Taxonomy" id="412755"/>
    <lineage>
        <taxon>unclassified sequences</taxon>
        <taxon>metagenomes</taxon>
        <taxon>ecological metagenomes</taxon>
    </lineage>
</organism>
<dbReference type="PANTHER" id="PTHR30489:SF0">
    <property type="entry name" value="LIPOPROTEIN-RELEASING SYSTEM TRANSMEMBRANE PROTEIN LOLE"/>
    <property type="match status" value="1"/>
</dbReference>
<evidence type="ECO:0008006" key="3">
    <source>
        <dbReference type="Google" id="ProtNLM"/>
    </source>
</evidence>
<keyword evidence="1" id="KW-0472">Membrane</keyword>
<dbReference type="GO" id="GO:0098797">
    <property type="term" value="C:plasma membrane protein complex"/>
    <property type="evidence" value="ECO:0007669"/>
    <property type="project" value="TreeGrafter"/>
</dbReference>
<dbReference type="InterPro" id="IPR051447">
    <property type="entry name" value="Lipoprotein-release_system"/>
</dbReference>
<feature type="transmembrane region" description="Helical" evidence="1">
    <location>
        <begin position="16"/>
        <end position="42"/>
    </location>
</feature>
<protein>
    <recommendedName>
        <fullName evidence="3">MacB-like periplasmic core domain-containing protein</fullName>
    </recommendedName>
</protein>
<name>X0TCU4_9ZZZZ</name>
<dbReference type="PANTHER" id="PTHR30489">
    <property type="entry name" value="LIPOPROTEIN-RELEASING SYSTEM TRANSMEMBRANE PROTEIN LOLE"/>
    <property type="match status" value="1"/>
</dbReference>
<keyword evidence="1" id="KW-0812">Transmembrane</keyword>
<dbReference type="EMBL" id="BARS01003666">
    <property type="protein sequence ID" value="GAF85136.1"/>
    <property type="molecule type" value="Genomic_DNA"/>
</dbReference>
<feature type="non-terminal residue" evidence="2">
    <location>
        <position position="336"/>
    </location>
</feature>
<sequence length="336" mass="37172">MYKIILPFRYLFKKPISYLAFLAVALCVFIVVVVMTVMTGLVTDFKQKNHQFVGDCVVGTESLVGFAHYEDFVKILEQTDFIEGISAVIKSYALVSPSGTEDNIGVEIMGIDPVRHSQATGFGRALYYRKDDVSKVFEPAYDPNLPGCVIGIDLRLARDAKGRYTYETVPAKIALAVSCFPLTAKGALAKAGTGLVNTATFYYSDISHSGLARVDSSMVYLPFEQAQLLCGMAGAVKRASAIHIKFKPNVKLAAGCEKVASLWQRFMEEKSSEKKTGLLEKVTVQSWKDYRRAFIAAMEKEQTMMTVMFALVGITTVFIVFVVFYMIVSHKSKDIG</sequence>
<keyword evidence="1" id="KW-1133">Transmembrane helix</keyword>
<comment type="caution">
    <text evidence="2">The sequence shown here is derived from an EMBL/GenBank/DDBJ whole genome shotgun (WGS) entry which is preliminary data.</text>
</comment>
<gene>
    <name evidence="2" type="ORF">S01H1_07107</name>
</gene>
<evidence type="ECO:0000313" key="2">
    <source>
        <dbReference type="EMBL" id="GAF85136.1"/>
    </source>
</evidence>
<evidence type="ECO:0000256" key="1">
    <source>
        <dbReference type="SAM" id="Phobius"/>
    </source>
</evidence>